<sequence length="118" mass="12918">MNSVTILICLSTTLVAGFSPPILPNHNAIAQRVVLNAIMFEPPVDDNCEIDGDCEESVFARKRREKAEARSATMEKYQQQGISLSEIDLMETVDQYQNAMVGGNLIPGVSLTALCEDD</sequence>
<feature type="chain" id="PRO_5044772581" evidence="1">
    <location>
        <begin position="18"/>
        <end position="118"/>
    </location>
</feature>
<evidence type="ECO:0000256" key="1">
    <source>
        <dbReference type="SAM" id="SignalP"/>
    </source>
</evidence>
<reference evidence="2 3" key="1">
    <citation type="submission" date="2024-10" db="EMBL/GenBank/DDBJ databases">
        <title>Updated reference genomes for cyclostephanoid diatoms.</title>
        <authorList>
            <person name="Roberts W.R."/>
            <person name="Alverson A.J."/>
        </authorList>
    </citation>
    <scope>NUCLEOTIDE SEQUENCE [LARGE SCALE GENOMIC DNA]</scope>
    <source>
        <strain evidence="2 3">AJA010-31</strain>
    </source>
</reference>
<dbReference type="Proteomes" id="UP001530400">
    <property type="component" value="Unassembled WGS sequence"/>
</dbReference>
<comment type="caution">
    <text evidence="2">The sequence shown here is derived from an EMBL/GenBank/DDBJ whole genome shotgun (WGS) entry which is preliminary data.</text>
</comment>
<accession>A0ABD3Q0Z1</accession>
<proteinExistence type="predicted"/>
<gene>
    <name evidence="2" type="ORF">ACHAWO_012704</name>
</gene>
<evidence type="ECO:0000313" key="2">
    <source>
        <dbReference type="EMBL" id="KAL3793835.1"/>
    </source>
</evidence>
<organism evidence="2 3">
    <name type="scientific">Cyclotella atomus</name>
    <dbReference type="NCBI Taxonomy" id="382360"/>
    <lineage>
        <taxon>Eukaryota</taxon>
        <taxon>Sar</taxon>
        <taxon>Stramenopiles</taxon>
        <taxon>Ochrophyta</taxon>
        <taxon>Bacillariophyta</taxon>
        <taxon>Coscinodiscophyceae</taxon>
        <taxon>Thalassiosirophycidae</taxon>
        <taxon>Stephanodiscales</taxon>
        <taxon>Stephanodiscaceae</taxon>
        <taxon>Cyclotella</taxon>
    </lineage>
</organism>
<protein>
    <submittedName>
        <fullName evidence="2">Uncharacterized protein</fullName>
    </submittedName>
</protein>
<dbReference type="EMBL" id="JALLPJ020000379">
    <property type="protein sequence ID" value="KAL3793835.1"/>
    <property type="molecule type" value="Genomic_DNA"/>
</dbReference>
<keyword evidence="3" id="KW-1185">Reference proteome</keyword>
<name>A0ABD3Q0Z1_9STRA</name>
<keyword evidence="1" id="KW-0732">Signal</keyword>
<dbReference type="AlphaFoldDB" id="A0ABD3Q0Z1"/>
<feature type="signal peptide" evidence="1">
    <location>
        <begin position="1"/>
        <end position="17"/>
    </location>
</feature>
<evidence type="ECO:0000313" key="3">
    <source>
        <dbReference type="Proteomes" id="UP001530400"/>
    </source>
</evidence>